<reference evidence="1 2" key="1">
    <citation type="submission" date="2020-10" db="EMBL/GenBank/DDBJ databases">
        <title>Plant Genome Project.</title>
        <authorList>
            <person name="Zhang R.-G."/>
        </authorList>
    </citation>
    <scope>NUCLEOTIDE SEQUENCE [LARGE SCALE GENOMIC DNA]</scope>
    <source>
        <strain evidence="1">FAFU-HL-1</strain>
        <tissue evidence="1">Leaf</tissue>
    </source>
</reference>
<evidence type="ECO:0000313" key="1">
    <source>
        <dbReference type="EMBL" id="KAF9684646.1"/>
    </source>
</evidence>
<keyword evidence="2" id="KW-1185">Reference proteome</keyword>
<gene>
    <name evidence="1" type="ORF">SADUNF_Sadunf04G0140300</name>
</gene>
<dbReference type="OrthoDB" id="4349954at2759"/>
<proteinExistence type="predicted"/>
<dbReference type="EMBL" id="JADGMS010000004">
    <property type="protein sequence ID" value="KAF9684646.1"/>
    <property type="molecule type" value="Genomic_DNA"/>
</dbReference>
<dbReference type="Proteomes" id="UP000657918">
    <property type="component" value="Chromosome 4"/>
</dbReference>
<sequence>MLSNFLRKCSVNCETPLILILILRIIEVVVKDTRYFAVSRPMIPMLSGDELVEPATGGWTLWIEYKRDSNNRAMLLAAAIQQQCKVCMKPWKPLTFKSESADSTASGKILAFGLPENQCSV</sequence>
<name>A0A835KEV5_9ROSI</name>
<dbReference type="AlphaFoldDB" id="A0A835KEV5"/>
<organism evidence="1 2">
    <name type="scientific">Salix dunnii</name>
    <dbReference type="NCBI Taxonomy" id="1413687"/>
    <lineage>
        <taxon>Eukaryota</taxon>
        <taxon>Viridiplantae</taxon>
        <taxon>Streptophyta</taxon>
        <taxon>Embryophyta</taxon>
        <taxon>Tracheophyta</taxon>
        <taxon>Spermatophyta</taxon>
        <taxon>Magnoliopsida</taxon>
        <taxon>eudicotyledons</taxon>
        <taxon>Gunneridae</taxon>
        <taxon>Pentapetalae</taxon>
        <taxon>rosids</taxon>
        <taxon>fabids</taxon>
        <taxon>Malpighiales</taxon>
        <taxon>Salicaceae</taxon>
        <taxon>Saliceae</taxon>
        <taxon>Salix</taxon>
    </lineage>
</organism>
<comment type="caution">
    <text evidence="1">The sequence shown here is derived from an EMBL/GenBank/DDBJ whole genome shotgun (WGS) entry which is preliminary data.</text>
</comment>
<evidence type="ECO:0000313" key="2">
    <source>
        <dbReference type="Proteomes" id="UP000657918"/>
    </source>
</evidence>
<protein>
    <submittedName>
        <fullName evidence="1">Uncharacterized protein</fullName>
    </submittedName>
</protein>
<accession>A0A835KEV5</accession>